<reference evidence="1 2" key="1">
    <citation type="submission" date="2024-02" db="EMBL/GenBank/DDBJ databases">
        <title>Distribution and functional of Brevundimonas-related endobacteria within Verticillium dahliae.</title>
        <authorList>
            <person name="Zeng H."/>
        </authorList>
    </citation>
    <scope>NUCLEOTIDE SEQUENCE [LARGE SCALE GENOMIC DNA]</scope>
    <source>
        <strain evidence="1 2">TRM 44200</strain>
    </source>
</reference>
<dbReference type="EMBL" id="CP146369">
    <property type="protein sequence ID" value="WWT53828.1"/>
    <property type="molecule type" value="Genomic_DNA"/>
</dbReference>
<organism evidence="1 2">
    <name type="scientific">Brevundimonas olei</name>
    <dbReference type="NCBI Taxonomy" id="657642"/>
    <lineage>
        <taxon>Bacteria</taxon>
        <taxon>Pseudomonadati</taxon>
        <taxon>Pseudomonadota</taxon>
        <taxon>Alphaproteobacteria</taxon>
        <taxon>Caulobacterales</taxon>
        <taxon>Caulobacteraceae</taxon>
        <taxon>Brevundimonas</taxon>
    </lineage>
</organism>
<proteinExistence type="predicted"/>
<evidence type="ECO:0000313" key="2">
    <source>
        <dbReference type="Proteomes" id="UP001363460"/>
    </source>
</evidence>
<dbReference type="Proteomes" id="UP001363460">
    <property type="component" value="Chromosome"/>
</dbReference>
<sequence>MNRLRALYREWLLDRRVHWIVRETRRLQAARLRPSRFVLMSGNYVLWLASIERSLRELDDEMKALCGDDDEEGAPEGVTVH</sequence>
<evidence type="ECO:0000313" key="1">
    <source>
        <dbReference type="EMBL" id="WWT53828.1"/>
    </source>
</evidence>
<accession>A0ABZ2IEP9</accession>
<gene>
    <name evidence="1" type="ORF">V8J38_11240</name>
</gene>
<keyword evidence="2" id="KW-1185">Reference proteome</keyword>
<dbReference type="RefSeq" id="WP_338575745.1">
    <property type="nucleotide sequence ID" value="NZ_CP146369.1"/>
</dbReference>
<name>A0ABZ2IEP9_9CAUL</name>
<protein>
    <submittedName>
        <fullName evidence="1">Uncharacterized protein</fullName>
    </submittedName>
</protein>